<dbReference type="RefSeq" id="WP_344413665.1">
    <property type="nucleotide sequence ID" value="NZ_BAAANN010000003.1"/>
</dbReference>
<protein>
    <submittedName>
        <fullName evidence="1">Uncharacterized protein</fullName>
    </submittedName>
</protein>
<reference evidence="1 2" key="1">
    <citation type="journal article" date="2019" name="Int. J. Syst. Evol. Microbiol.">
        <title>The Global Catalogue of Microorganisms (GCM) 10K type strain sequencing project: providing services to taxonomists for standard genome sequencing and annotation.</title>
        <authorList>
            <consortium name="The Broad Institute Genomics Platform"/>
            <consortium name="The Broad Institute Genome Sequencing Center for Infectious Disease"/>
            <person name="Wu L."/>
            <person name="Ma J."/>
        </authorList>
    </citation>
    <scope>NUCLEOTIDE SEQUENCE [LARGE SCALE GENOMIC DNA]</scope>
    <source>
        <strain evidence="1 2">JCM 14545</strain>
    </source>
</reference>
<gene>
    <name evidence="1" type="ORF">GCM10009754_08810</name>
</gene>
<organism evidence="1 2">
    <name type="scientific">Amycolatopsis minnesotensis</name>
    <dbReference type="NCBI Taxonomy" id="337894"/>
    <lineage>
        <taxon>Bacteria</taxon>
        <taxon>Bacillati</taxon>
        <taxon>Actinomycetota</taxon>
        <taxon>Actinomycetes</taxon>
        <taxon>Pseudonocardiales</taxon>
        <taxon>Pseudonocardiaceae</taxon>
        <taxon>Amycolatopsis</taxon>
    </lineage>
</organism>
<accession>A0ABN2Q4L8</accession>
<evidence type="ECO:0000313" key="1">
    <source>
        <dbReference type="EMBL" id="GAA1943637.1"/>
    </source>
</evidence>
<dbReference type="Proteomes" id="UP001501116">
    <property type="component" value="Unassembled WGS sequence"/>
</dbReference>
<comment type="caution">
    <text evidence="1">The sequence shown here is derived from an EMBL/GenBank/DDBJ whole genome shotgun (WGS) entry which is preliminary data.</text>
</comment>
<sequence>MIFTTQDTSLLGTMLGDHVLDRDQIWFVDKGSDGASELYPLTDFKPRKDQNTERRYLAGSYGAVPVLDGTSFSDAILGE</sequence>
<proteinExistence type="predicted"/>
<dbReference type="EMBL" id="BAAANN010000003">
    <property type="protein sequence ID" value="GAA1943637.1"/>
    <property type="molecule type" value="Genomic_DNA"/>
</dbReference>
<keyword evidence="2" id="KW-1185">Reference proteome</keyword>
<evidence type="ECO:0000313" key="2">
    <source>
        <dbReference type="Proteomes" id="UP001501116"/>
    </source>
</evidence>
<name>A0ABN2Q4L8_9PSEU</name>